<proteinExistence type="predicted"/>
<protein>
    <recommendedName>
        <fullName evidence="4">DMT family transporter</fullName>
    </recommendedName>
</protein>
<evidence type="ECO:0000256" key="1">
    <source>
        <dbReference type="SAM" id="Phobius"/>
    </source>
</evidence>
<dbReference type="PATRIC" id="fig|270351.10.peg.4500"/>
<feature type="transmembrane region" description="Helical" evidence="1">
    <location>
        <begin position="41"/>
        <end position="67"/>
    </location>
</feature>
<evidence type="ECO:0000313" key="2">
    <source>
        <dbReference type="EMBL" id="BAQ47631.1"/>
    </source>
</evidence>
<dbReference type="EMBL" id="AP014704">
    <property type="protein sequence ID" value="BAQ47631.1"/>
    <property type="molecule type" value="Genomic_DNA"/>
</dbReference>
<keyword evidence="1" id="KW-0472">Membrane</keyword>
<gene>
    <name evidence="2" type="ORF">Maq22A_c23385</name>
</gene>
<feature type="transmembrane region" description="Helical" evidence="1">
    <location>
        <begin position="104"/>
        <end position="125"/>
    </location>
</feature>
<sequence>MPFPFQGSRMWYLYGFAMLAGLANAIQPGPNSTLAKSSTQPFFAGLVVVVVSGIVLLVAGLVTGRLSMPSYEQAAQVPWWAWCGGMLGAVMTLSQLFIAPKLGAAPFLGTLVTVGVLASIALDHYGLFGFEVHHASIWRVLGGVLMVAGVALVALF</sequence>
<keyword evidence="1" id="KW-0812">Transmembrane</keyword>
<reference evidence="2 3" key="1">
    <citation type="journal article" date="2015" name="Genome Announc.">
        <title>Complete Genome Sequence of Methylobacterium aquaticum Strain 22A, Isolated from Racomitrium japonicum Moss.</title>
        <authorList>
            <person name="Tani A."/>
            <person name="Ogura Y."/>
            <person name="Hayashi T."/>
            <person name="Kimbara K."/>
        </authorList>
    </citation>
    <scope>NUCLEOTIDE SEQUENCE [LARGE SCALE GENOMIC DNA]</scope>
    <source>
        <strain evidence="2 3">MA-22A</strain>
    </source>
</reference>
<dbReference type="InterPro" id="IPR006750">
    <property type="entry name" value="YdcZ"/>
</dbReference>
<dbReference type="PANTHER" id="PTHR34821:SF2">
    <property type="entry name" value="INNER MEMBRANE PROTEIN YDCZ"/>
    <property type="match status" value="1"/>
</dbReference>
<dbReference type="KEGG" id="maqu:Maq22A_c23385"/>
<accession>A0A0C6F4J3</accession>
<dbReference type="Pfam" id="PF04657">
    <property type="entry name" value="DMT_YdcZ"/>
    <property type="match status" value="1"/>
</dbReference>
<dbReference type="STRING" id="270351.Maq22A_c23385"/>
<dbReference type="PANTHER" id="PTHR34821">
    <property type="entry name" value="INNER MEMBRANE PROTEIN YDCZ"/>
    <property type="match status" value="1"/>
</dbReference>
<evidence type="ECO:0008006" key="4">
    <source>
        <dbReference type="Google" id="ProtNLM"/>
    </source>
</evidence>
<dbReference type="Proteomes" id="UP000061432">
    <property type="component" value="Chromosome"/>
</dbReference>
<feature type="transmembrane region" description="Helical" evidence="1">
    <location>
        <begin position="79"/>
        <end position="98"/>
    </location>
</feature>
<dbReference type="GO" id="GO:0005886">
    <property type="term" value="C:plasma membrane"/>
    <property type="evidence" value="ECO:0007669"/>
    <property type="project" value="TreeGrafter"/>
</dbReference>
<evidence type="ECO:0000313" key="3">
    <source>
        <dbReference type="Proteomes" id="UP000061432"/>
    </source>
</evidence>
<keyword evidence="1" id="KW-1133">Transmembrane helix</keyword>
<feature type="transmembrane region" description="Helical" evidence="1">
    <location>
        <begin position="137"/>
        <end position="155"/>
    </location>
</feature>
<organism evidence="2 3">
    <name type="scientific">Methylobacterium aquaticum</name>
    <dbReference type="NCBI Taxonomy" id="270351"/>
    <lineage>
        <taxon>Bacteria</taxon>
        <taxon>Pseudomonadati</taxon>
        <taxon>Pseudomonadota</taxon>
        <taxon>Alphaproteobacteria</taxon>
        <taxon>Hyphomicrobiales</taxon>
        <taxon>Methylobacteriaceae</taxon>
        <taxon>Methylobacterium</taxon>
    </lineage>
</organism>
<reference evidence="3" key="2">
    <citation type="submission" date="2015-01" db="EMBL/GenBank/DDBJ databases">
        <title>Complete genome sequence of Methylobacterium aquaticum strain 22A.</title>
        <authorList>
            <person name="Tani A."/>
            <person name="Ogura Y."/>
            <person name="Hayashi T."/>
        </authorList>
    </citation>
    <scope>NUCLEOTIDE SEQUENCE [LARGE SCALE GENOMIC DNA]</scope>
    <source>
        <strain evidence="3">MA-22A</strain>
    </source>
</reference>
<name>A0A0C6F4J3_9HYPH</name>
<dbReference type="AlphaFoldDB" id="A0A0C6F4J3"/>